<dbReference type="InterPro" id="IPR050416">
    <property type="entry name" value="FAD-linked_Oxidoreductase"/>
</dbReference>
<evidence type="ECO:0000256" key="4">
    <source>
        <dbReference type="ARBA" id="ARBA00022827"/>
    </source>
</evidence>
<evidence type="ECO:0000256" key="1">
    <source>
        <dbReference type="ARBA" id="ARBA00001974"/>
    </source>
</evidence>
<keyword evidence="4" id="KW-0274">FAD</keyword>
<dbReference type="InterPro" id="IPR012951">
    <property type="entry name" value="BBE"/>
</dbReference>
<dbReference type="OrthoDB" id="4088568at2759"/>
<feature type="chain" id="PRO_5021443519" description="FAD-binding PCMH-type domain-containing protein" evidence="8">
    <location>
        <begin position="19"/>
        <end position="1494"/>
    </location>
</feature>
<dbReference type="InterPro" id="IPR016166">
    <property type="entry name" value="FAD-bd_PCMH"/>
</dbReference>
<evidence type="ECO:0000256" key="5">
    <source>
        <dbReference type="ARBA" id="ARBA00023002"/>
    </source>
</evidence>
<protein>
    <recommendedName>
        <fullName evidence="9">FAD-binding PCMH-type domain-containing protein</fullName>
    </recommendedName>
</protein>
<feature type="region of interest" description="Disordered" evidence="7">
    <location>
        <begin position="1393"/>
        <end position="1437"/>
    </location>
</feature>
<sequence length="1494" mass="162174">MEVLAVVAAWAFASLSSSVPGGPHLPGTVATTVSHFTSLLSPNASIHFRGSEAFHNSTLRWSAYEKPEFLVAVEVATERDVQQAVRLANALHLPFLATAGGHGGIASLGQMHHGVQINLRQLNSVEIQDDGRSAVMGGGVLTKEVTDALWAEGKQTVTGLCECTSLLGPTLGGGHGWLQGRYGLGIDNILEANVVLANGSLVTASSDSHPDLFWGLRGAGHNFGIVTAVKYKIYDVPEGNIWTLGTYVFTQDKLEPLFELFNELGAQGKVELLTWAYFLSLPDVDPNNASITAYLVYEGSEDEAAPYHAMFMALEPVMATTTPAEFPELPGLTYQDLASIACLHGGYSAVRFPVSTTEYNIAAHRAAFDLFSEALQKHPGLNNSFFISEGYTLKGVQEVPEESTAYPDRFNSILLSPILIYFDSSLDEEALKVGKALRNVLVGGTESKKLYAYVNYATGDESVEAMYGYEEWRISKLRALKAKYDPANEFRFYGPIVRARTGSAAGLHPLCTQQHAAAGAIALPQRAAPGLHLPPDRSAMADPQQSGKPHHDTMDLDDLLKTAATSEPAALQCCCGRPDCSVLKHNCSVLDSVEKDVYTAASMGKVRECMRGSPRPLDTRHPAPFLRYLGPLLLPFFSSPCPVLAVHVPLLRALIVVSRLPLGEHSNRWRMAQHIIPYPSRLSPRKIFASAGMPTRHRPLFLCNAPPAAAVAVAASAPPAAMECDALPSADPAPSLTFALQALLVRYNASVADAERDRSELSARIEQLEMDKKELEAENVRTVAENRALLDQLETLNTTVADSDVRIKSLEATLHSSQLAVRRLEGASQRAEDMEGHLALLEQEQAALQRTLLDTESERRSAMSRWKKAERGISDLQQQLERMEKEAKEERERHVELMGKVERQRAMEKELNTAAGRLKGAAAAKSMQDGKSGSNVVSHFVRDLLQDNANLQVGLAEMRELLMNSHDEIQMLREQLMLHQPVEEEPDVSAASTLRAELDTVAPTPQSTPTKHATQHSPSLSQELHIHHHYHVANKGDKSRNRKKRQSLNPGIFTHPAAPSSPQWRNQQRSPAPLFRTHRAKDSASTGPSHRWSVFSEQPSDFASSVPSSPLSNPRHSMFDRGFMDGSLPGSPTTSVDPMSPTWNMSHQRQFSDLSARAFPGNPPLSDIAGSCPAAEQHSTGVNDPHPLALPIDADEPTSEDRDEEAEEAGETEEPDLVSNTTATEESLERTDNTPTVAPPFVFPNIDAALHQDAFSEDFSDDPVFTPTRSARPTLHRAMSHESILSLSGGLDIHTLKSRPSQMTLRPIGATTADTGLSAITAQPTISVGTVNGKRGSMFLRDSLSDAGMGLPMPRTRIASGPSTPPTRANAETPQRAASSGLKLGRFVSWRPWGNSNSSTTASPSTSTINVEASTTPQPRRSKTPTPTPTSAKSATPAEIGLRDFSRASGINQPGSIPGFYEYWAAHQRLRAPPSKVLPDVVDQDALREGLEGL</sequence>
<dbReference type="PANTHER" id="PTHR42973:SF9">
    <property type="entry name" value="FAD-BINDING PCMH-TYPE DOMAIN-CONTAINING PROTEIN-RELATED"/>
    <property type="match status" value="1"/>
</dbReference>
<keyword evidence="5" id="KW-0560">Oxidoreductase</keyword>
<dbReference type="InterPro" id="IPR016167">
    <property type="entry name" value="FAD-bd_PCMH_sub1"/>
</dbReference>
<name>A0A507AKY6_9PEZI</name>
<evidence type="ECO:0000313" key="11">
    <source>
        <dbReference type="Proteomes" id="UP000319257"/>
    </source>
</evidence>
<feature type="coiled-coil region" evidence="6">
    <location>
        <begin position="744"/>
        <end position="792"/>
    </location>
</feature>
<dbReference type="Gene3D" id="3.30.43.10">
    <property type="entry name" value="Uridine Diphospho-n-acetylenolpyruvylglucosamine Reductase, domain 2"/>
    <property type="match status" value="1"/>
</dbReference>
<evidence type="ECO:0000256" key="7">
    <source>
        <dbReference type="SAM" id="MobiDB-lite"/>
    </source>
</evidence>
<feature type="region of interest" description="Disordered" evidence="7">
    <location>
        <begin position="1159"/>
        <end position="1236"/>
    </location>
</feature>
<feature type="compositionally biased region" description="Polar residues" evidence="7">
    <location>
        <begin position="1366"/>
        <end position="1378"/>
    </location>
</feature>
<keyword evidence="11" id="KW-1185">Reference proteome</keyword>
<feature type="region of interest" description="Disordered" evidence="7">
    <location>
        <begin position="531"/>
        <end position="554"/>
    </location>
</feature>
<feature type="region of interest" description="Disordered" evidence="7">
    <location>
        <begin position="1344"/>
        <end position="1381"/>
    </location>
</feature>
<organism evidence="10 11">
    <name type="scientific">Thyridium curvatum</name>
    <dbReference type="NCBI Taxonomy" id="1093900"/>
    <lineage>
        <taxon>Eukaryota</taxon>
        <taxon>Fungi</taxon>
        <taxon>Dikarya</taxon>
        <taxon>Ascomycota</taxon>
        <taxon>Pezizomycotina</taxon>
        <taxon>Sordariomycetes</taxon>
        <taxon>Sordariomycetidae</taxon>
        <taxon>Thyridiales</taxon>
        <taxon>Thyridiaceae</taxon>
        <taxon>Thyridium</taxon>
    </lineage>
</organism>
<feature type="compositionally biased region" description="Polar residues" evidence="7">
    <location>
        <begin position="1060"/>
        <end position="1070"/>
    </location>
</feature>
<dbReference type="SUPFAM" id="SSF56176">
    <property type="entry name" value="FAD-binding/transporter-associated domain-like"/>
    <property type="match status" value="1"/>
</dbReference>
<keyword evidence="3" id="KW-0285">Flavoprotein</keyword>
<dbReference type="Gene3D" id="1.10.287.1490">
    <property type="match status" value="1"/>
</dbReference>
<feature type="compositionally biased region" description="Polar residues" evidence="7">
    <location>
        <begin position="1003"/>
        <end position="1020"/>
    </location>
</feature>
<dbReference type="PROSITE" id="PS51387">
    <property type="entry name" value="FAD_PCMH"/>
    <property type="match status" value="1"/>
</dbReference>
<dbReference type="RefSeq" id="XP_030992043.1">
    <property type="nucleotide sequence ID" value="XM_031143624.1"/>
</dbReference>
<evidence type="ECO:0000313" key="10">
    <source>
        <dbReference type="EMBL" id="TPX10332.1"/>
    </source>
</evidence>
<evidence type="ECO:0000256" key="8">
    <source>
        <dbReference type="SAM" id="SignalP"/>
    </source>
</evidence>
<feature type="region of interest" description="Disordered" evidence="7">
    <location>
        <begin position="1001"/>
        <end position="1020"/>
    </location>
</feature>
<feature type="domain" description="FAD-binding PCMH-type" evidence="9">
    <location>
        <begin position="64"/>
        <end position="236"/>
    </location>
</feature>
<dbReference type="InParanoid" id="A0A507AKY6"/>
<feature type="coiled-coil region" evidence="6">
    <location>
        <begin position="824"/>
        <end position="904"/>
    </location>
</feature>
<reference evidence="10 11" key="1">
    <citation type="submission" date="2019-06" db="EMBL/GenBank/DDBJ databases">
        <title>Draft genome sequence of the filamentous fungus Phialemoniopsis curvata isolated from diesel fuel.</title>
        <authorList>
            <person name="Varaljay V.A."/>
            <person name="Lyon W.J."/>
            <person name="Crouch A.L."/>
            <person name="Drake C.E."/>
            <person name="Hollomon J.M."/>
            <person name="Nadeau L.J."/>
            <person name="Nunn H.S."/>
            <person name="Stevenson B.S."/>
            <person name="Bojanowski C.L."/>
            <person name="Crookes-Goodson W.J."/>
        </authorList>
    </citation>
    <scope>NUCLEOTIDE SEQUENCE [LARGE SCALE GENOMIC DNA]</scope>
    <source>
        <strain evidence="10 11">D216</strain>
    </source>
</reference>
<comment type="cofactor">
    <cofactor evidence="1">
        <name>FAD</name>
        <dbReference type="ChEBI" id="CHEBI:57692"/>
    </cofactor>
</comment>
<accession>A0A507AKY6</accession>
<dbReference type="Pfam" id="PF01565">
    <property type="entry name" value="FAD_binding_4"/>
    <property type="match status" value="1"/>
</dbReference>
<dbReference type="Gene3D" id="3.30.465.10">
    <property type="match status" value="1"/>
</dbReference>
<comment type="similarity">
    <text evidence="2">Belongs to the oxygen-dependent FAD-linked oxidoreductase family.</text>
</comment>
<feature type="region of interest" description="Disordered" evidence="7">
    <location>
        <begin position="1032"/>
        <end position="1070"/>
    </location>
</feature>
<keyword evidence="6" id="KW-0175">Coiled coil</keyword>
<dbReference type="EMBL" id="SKBQ01000059">
    <property type="protein sequence ID" value="TPX10332.1"/>
    <property type="molecule type" value="Genomic_DNA"/>
</dbReference>
<feature type="signal peptide" evidence="8">
    <location>
        <begin position="1"/>
        <end position="18"/>
    </location>
</feature>
<feature type="compositionally biased region" description="Acidic residues" evidence="7">
    <location>
        <begin position="1193"/>
        <end position="1216"/>
    </location>
</feature>
<proteinExistence type="inferred from homology"/>
<dbReference type="Pfam" id="PF08031">
    <property type="entry name" value="BBE"/>
    <property type="match status" value="1"/>
</dbReference>
<dbReference type="InterPro" id="IPR006094">
    <property type="entry name" value="Oxid_FAD_bind_N"/>
</dbReference>
<keyword evidence="8" id="KW-0732">Signal</keyword>
<gene>
    <name evidence="10" type="ORF">E0L32_008737</name>
</gene>
<dbReference type="InterPro" id="IPR016169">
    <property type="entry name" value="FAD-bd_PCMH_sub2"/>
</dbReference>
<dbReference type="GeneID" id="41976184"/>
<dbReference type="GO" id="GO:0071949">
    <property type="term" value="F:FAD binding"/>
    <property type="evidence" value="ECO:0007669"/>
    <property type="project" value="InterPro"/>
</dbReference>
<dbReference type="Proteomes" id="UP000319257">
    <property type="component" value="Unassembled WGS sequence"/>
</dbReference>
<evidence type="ECO:0000256" key="6">
    <source>
        <dbReference type="SAM" id="Coils"/>
    </source>
</evidence>
<dbReference type="GO" id="GO:0016491">
    <property type="term" value="F:oxidoreductase activity"/>
    <property type="evidence" value="ECO:0007669"/>
    <property type="project" value="UniProtKB-KW"/>
</dbReference>
<dbReference type="STRING" id="1093900.A0A507AKY6"/>
<evidence type="ECO:0000256" key="2">
    <source>
        <dbReference type="ARBA" id="ARBA00005466"/>
    </source>
</evidence>
<dbReference type="InterPro" id="IPR036318">
    <property type="entry name" value="FAD-bd_PCMH-like_sf"/>
</dbReference>
<dbReference type="Gene3D" id="3.40.462.20">
    <property type="match status" value="1"/>
</dbReference>
<feature type="compositionally biased region" description="Low complexity" evidence="7">
    <location>
        <begin position="1396"/>
        <end position="1419"/>
    </location>
</feature>
<evidence type="ECO:0000259" key="9">
    <source>
        <dbReference type="PROSITE" id="PS51387"/>
    </source>
</evidence>
<evidence type="ECO:0000256" key="3">
    <source>
        <dbReference type="ARBA" id="ARBA00022630"/>
    </source>
</evidence>
<dbReference type="PANTHER" id="PTHR42973">
    <property type="entry name" value="BINDING OXIDOREDUCTASE, PUTATIVE (AFU_ORTHOLOGUE AFUA_1G17690)-RELATED"/>
    <property type="match status" value="1"/>
</dbReference>
<comment type="caution">
    <text evidence="10">The sequence shown here is derived from an EMBL/GenBank/DDBJ whole genome shotgun (WGS) entry which is preliminary data.</text>
</comment>